<reference evidence="2 3" key="1">
    <citation type="submission" date="2020-08" db="EMBL/GenBank/DDBJ databases">
        <title>Genome sequence of Sphingomonas rhizophila KACC 19189T.</title>
        <authorList>
            <person name="Hyun D.-W."/>
            <person name="Bae J.-W."/>
        </authorList>
    </citation>
    <scope>NUCLEOTIDE SEQUENCE [LARGE SCALE GENOMIC DNA]</scope>
    <source>
        <strain evidence="2 3">KACC 19189</strain>
    </source>
</reference>
<accession>A0A7G9S970</accession>
<sequence length="96" mass="10269">MRFIGRGSLISEGRTPSYRECFGTIALGLTPIFLLLGIAAVAGSNTVTWNNQYVHGPSAIPVALLVVLFFSVVLGGVQKLGYLIYGLFRRKNAPAA</sequence>
<keyword evidence="1" id="KW-0812">Transmembrane</keyword>
<dbReference type="KEGG" id="srhi:H9L12_08640"/>
<organism evidence="2 3">
    <name type="scientific">Sphingomonas rhizophila</name>
    <dbReference type="NCBI Taxonomy" id="2071607"/>
    <lineage>
        <taxon>Bacteria</taxon>
        <taxon>Pseudomonadati</taxon>
        <taxon>Pseudomonadota</taxon>
        <taxon>Alphaproteobacteria</taxon>
        <taxon>Sphingomonadales</taxon>
        <taxon>Sphingomonadaceae</taxon>
        <taxon>Sphingomonas</taxon>
    </lineage>
</organism>
<evidence type="ECO:0000313" key="3">
    <source>
        <dbReference type="Proteomes" id="UP000515955"/>
    </source>
</evidence>
<keyword evidence="1" id="KW-1133">Transmembrane helix</keyword>
<dbReference type="Proteomes" id="UP000515955">
    <property type="component" value="Chromosome"/>
</dbReference>
<dbReference type="EMBL" id="CP060717">
    <property type="protein sequence ID" value="QNN64395.1"/>
    <property type="molecule type" value="Genomic_DNA"/>
</dbReference>
<evidence type="ECO:0000256" key="1">
    <source>
        <dbReference type="SAM" id="Phobius"/>
    </source>
</evidence>
<keyword evidence="1" id="KW-0472">Membrane</keyword>
<feature type="transmembrane region" description="Helical" evidence="1">
    <location>
        <begin position="62"/>
        <end position="88"/>
    </location>
</feature>
<keyword evidence="3" id="KW-1185">Reference proteome</keyword>
<name>A0A7G9S970_9SPHN</name>
<dbReference type="AlphaFoldDB" id="A0A7G9S970"/>
<gene>
    <name evidence="2" type="ORF">H9L12_08640</name>
</gene>
<proteinExistence type="predicted"/>
<feature type="transmembrane region" description="Helical" evidence="1">
    <location>
        <begin position="21"/>
        <end position="42"/>
    </location>
</feature>
<evidence type="ECO:0000313" key="2">
    <source>
        <dbReference type="EMBL" id="QNN64395.1"/>
    </source>
</evidence>
<dbReference type="RefSeq" id="WP_187541395.1">
    <property type="nucleotide sequence ID" value="NZ_CP060717.1"/>
</dbReference>
<protein>
    <submittedName>
        <fullName evidence="2">Uncharacterized protein</fullName>
    </submittedName>
</protein>